<dbReference type="Gene3D" id="1.10.10.60">
    <property type="entry name" value="Homeodomain-like"/>
    <property type="match status" value="1"/>
</dbReference>
<dbReference type="RefSeq" id="WP_283222975.1">
    <property type="nucleotide sequence ID" value="NZ_JASGBH010000001.1"/>
</dbReference>
<comment type="caution">
    <text evidence="6">The sequence shown here is derived from an EMBL/GenBank/DDBJ whole genome shotgun (WGS) entry which is preliminary data.</text>
</comment>
<dbReference type="InterPro" id="IPR009057">
    <property type="entry name" value="Homeodomain-like_sf"/>
</dbReference>
<organism evidence="6 7">
    <name type="scientific">Limnohabitans lacus</name>
    <dbReference type="NCBI Taxonomy" id="3045173"/>
    <lineage>
        <taxon>Bacteria</taxon>
        <taxon>Pseudomonadati</taxon>
        <taxon>Pseudomonadota</taxon>
        <taxon>Betaproteobacteria</taxon>
        <taxon>Burkholderiales</taxon>
        <taxon>Comamonadaceae</taxon>
        <taxon>Limnohabitans</taxon>
    </lineage>
</organism>
<gene>
    <name evidence="6" type="ORF">QLQ16_01835</name>
</gene>
<dbReference type="Gene3D" id="1.10.357.10">
    <property type="entry name" value="Tetracycline Repressor, domain 2"/>
    <property type="match status" value="1"/>
</dbReference>
<evidence type="ECO:0000256" key="1">
    <source>
        <dbReference type="ARBA" id="ARBA00023015"/>
    </source>
</evidence>
<keyword evidence="2 4" id="KW-0238">DNA-binding</keyword>
<dbReference type="InterPro" id="IPR011075">
    <property type="entry name" value="TetR_C"/>
</dbReference>
<protein>
    <submittedName>
        <fullName evidence="6">TetR/AcrR family transcriptional regulator</fullName>
    </submittedName>
</protein>
<proteinExistence type="predicted"/>
<dbReference type="InterPro" id="IPR001647">
    <property type="entry name" value="HTH_TetR"/>
</dbReference>
<keyword evidence="7" id="KW-1185">Reference proteome</keyword>
<keyword evidence="3" id="KW-0804">Transcription</keyword>
<dbReference type="PROSITE" id="PS50977">
    <property type="entry name" value="HTH_TETR_2"/>
    <property type="match status" value="1"/>
</dbReference>
<evidence type="ECO:0000313" key="7">
    <source>
        <dbReference type="Proteomes" id="UP001431902"/>
    </source>
</evidence>
<evidence type="ECO:0000256" key="4">
    <source>
        <dbReference type="PROSITE-ProRule" id="PRU00335"/>
    </source>
</evidence>
<feature type="domain" description="HTH tetR-type" evidence="5">
    <location>
        <begin position="6"/>
        <end position="66"/>
    </location>
</feature>
<reference evidence="6" key="1">
    <citation type="submission" date="2023-05" db="EMBL/GenBank/DDBJ databases">
        <title>Limnohabitans sp. strain HM2-2 Genome sequencing and assembly.</title>
        <authorList>
            <person name="Jung Y."/>
        </authorList>
    </citation>
    <scope>NUCLEOTIDE SEQUENCE</scope>
    <source>
        <strain evidence="6">HM2-2</strain>
    </source>
</reference>
<evidence type="ECO:0000313" key="6">
    <source>
        <dbReference type="EMBL" id="MDI9232572.1"/>
    </source>
</evidence>
<dbReference type="EMBL" id="JASGBH010000001">
    <property type="protein sequence ID" value="MDI9232572.1"/>
    <property type="molecule type" value="Genomic_DNA"/>
</dbReference>
<evidence type="ECO:0000256" key="2">
    <source>
        <dbReference type="ARBA" id="ARBA00023125"/>
    </source>
</evidence>
<dbReference type="Proteomes" id="UP001431902">
    <property type="component" value="Unassembled WGS sequence"/>
</dbReference>
<dbReference type="PANTHER" id="PTHR47506">
    <property type="entry name" value="TRANSCRIPTIONAL REGULATORY PROTEIN"/>
    <property type="match status" value="1"/>
</dbReference>
<feature type="DNA-binding region" description="H-T-H motif" evidence="4">
    <location>
        <begin position="29"/>
        <end position="48"/>
    </location>
</feature>
<keyword evidence="1" id="KW-0805">Transcription regulation</keyword>
<dbReference type="Pfam" id="PF16925">
    <property type="entry name" value="TetR_C_13"/>
    <property type="match status" value="1"/>
</dbReference>
<name>A0ABT6X382_9BURK</name>
<evidence type="ECO:0000256" key="3">
    <source>
        <dbReference type="ARBA" id="ARBA00023163"/>
    </source>
</evidence>
<dbReference type="SUPFAM" id="SSF46689">
    <property type="entry name" value="Homeodomain-like"/>
    <property type="match status" value="1"/>
</dbReference>
<dbReference type="InterPro" id="IPR036271">
    <property type="entry name" value="Tet_transcr_reg_TetR-rel_C_sf"/>
</dbReference>
<dbReference type="SUPFAM" id="SSF48498">
    <property type="entry name" value="Tetracyclin repressor-like, C-terminal domain"/>
    <property type="match status" value="1"/>
</dbReference>
<evidence type="ECO:0000259" key="5">
    <source>
        <dbReference type="PROSITE" id="PS50977"/>
    </source>
</evidence>
<sequence length="197" mass="21396">MGRHKNYDRSTIAQKAMEVFWRDGFHGTSTQALVDAMGVNRFSVYAEFGNKQNLYEAALAAYDQDVVTNHFQALESDRAGLSDVEAMLLGFAGAAGQPGSELGCFMCNCATERAPYDSGSQQFVHQHVERISAALSNALANAQQAQHIRADVDVKQQGQFLATLILGVFVLLRAQVSAPVVQATAQTALQHLHQLQA</sequence>
<accession>A0ABT6X382</accession>
<dbReference type="Pfam" id="PF00440">
    <property type="entry name" value="TetR_N"/>
    <property type="match status" value="1"/>
</dbReference>
<dbReference type="PANTHER" id="PTHR47506:SF10">
    <property type="entry name" value="TRANSCRIPTIONAL REGULATORY PROTEIN"/>
    <property type="match status" value="1"/>
</dbReference>